<dbReference type="InterPro" id="IPR046347">
    <property type="entry name" value="bZIP_sf"/>
</dbReference>
<feature type="compositionally biased region" description="Pro residues" evidence="6">
    <location>
        <begin position="306"/>
        <end position="320"/>
    </location>
</feature>
<feature type="compositionally biased region" description="Polar residues" evidence="6">
    <location>
        <begin position="323"/>
        <end position="334"/>
    </location>
</feature>
<keyword evidence="3" id="KW-0804">Transcription</keyword>
<evidence type="ECO:0000313" key="8">
    <source>
        <dbReference type="EMBL" id="KAL2885363.1"/>
    </source>
</evidence>
<dbReference type="PANTHER" id="PTHR19304">
    <property type="entry name" value="CYCLIC-AMP RESPONSE ELEMENT BINDING PROTEIN"/>
    <property type="match status" value="1"/>
</dbReference>
<dbReference type="CDD" id="cd14687">
    <property type="entry name" value="bZIP_ATF2"/>
    <property type="match status" value="1"/>
</dbReference>
<dbReference type="InterPro" id="IPR021756">
    <property type="entry name" value="TF_Aft1_HRR"/>
</dbReference>
<evidence type="ECO:0000256" key="3">
    <source>
        <dbReference type="ARBA" id="ARBA00023163"/>
    </source>
</evidence>
<keyword evidence="4" id="KW-0539">Nucleus</keyword>
<dbReference type="EMBL" id="JABSNW010000008">
    <property type="protein sequence ID" value="KAL2885363.1"/>
    <property type="molecule type" value="Genomic_DNA"/>
</dbReference>
<feature type="compositionally biased region" description="Polar residues" evidence="6">
    <location>
        <begin position="1"/>
        <end position="11"/>
    </location>
</feature>
<dbReference type="Pfam" id="PF00170">
    <property type="entry name" value="bZIP_1"/>
    <property type="match status" value="1"/>
</dbReference>
<dbReference type="RefSeq" id="XP_070856543.1">
    <property type="nucleotide sequence ID" value="XM_071004230.1"/>
</dbReference>
<dbReference type="InterPro" id="IPR004827">
    <property type="entry name" value="bZIP"/>
</dbReference>
<feature type="region of interest" description="Disordered" evidence="6">
    <location>
        <begin position="501"/>
        <end position="520"/>
    </location>
</feature>
<dbReference type="GeneID" id="98121049"/>
<feature type="compositionally biased region" description="Low complexity" evidence="6">
    <location>
        <begin position="65"/>
        <end position="83"/>
    </location>
</feature>
<keyword evidence="5" id="KW-0175">Coiled coil</keyword>
<organism evidence="8 9">
    <name type="scientific">Ceratocystis lukuohia</name>
    <dbReference type="NCBI Taxonomy" id="2019550"/>
    <lineage>
        <taxon>Eukaryota</taxon>
        <taxon>Fungi</taxon>
        <taxon>Dikarya</taxon>
        <taxon>Ascomycota</taxon>
        <taxon>Pezizomycotina</taxon>
        <taxon>Sordariomycetes</taxon>
        <taxon>Hypocreomycetidae</taxon>
        <taxon>Microascales</taxon>
        <taxon>Ceratocystidaceae</taxon>
        <taxon>Ceratocystis</taxon>
    </lineage>
</organism>
<evidence type="ECO:0000256" key="1">
    <source>
        <dbReference type="ARBA" id="ARBA00004123"/>
    </source>
</evidence>
<evidence type="ECO:0000256" key="5">
    <source>
        <dbReference type="SAM" id="Coils"/>
    </source>
</evidence>
<protein>
    <recommendedName>
        <fullName evidence="7">BZIP domain-containing protein</fullName>
    </recommendedName>
</protein>
<feature type="compositionally biased region" description="Low complexity" evidence="6">
    <location>
        <begin position="271"/>
        <end position="293"/>
    </location>
</feature>
<evidence type="ECO:0000256" key="4">
    <source>
        <dbReference type="ARBA" id="ARBA00023242"/>
    </source>
</evidence>
<comment type="caution">
    <text evidence="8">The sequence shown here is derived from an EMBL/GenBank/DDBJ whole genome shotgun (WGS) entry which is preliminary data.</text>
</comment>
<accession>A0ABR4MAV3</accession>
<evidence type="ECO:0000259" key="7">
    <source>
        <dbReference type="PROSITE" id="PS50217"/>
    </source>
</evidence>
<feature type="domain" description="BZIP" evidence="7">
    <location>
        <begin position="394"/>
        <end position="457"/>
    </location>
</feature>
<keyword evidence="9" id="KW-1185">Reference proteome</keyword>
<feature type="coiled-coil region" evidence="5">
    <location>
        <begin position="419"/>
        <end position="453"/>
    </location>
</feature>
<feature type="compositionally biased region" description="Polar residues" evidence="6">
    <location>
        <begin position="238"/>
        <end position="257"/>
    </location>
</feature>
<reference evidence="8 9" key="1">
    <citation type="submission" date="2020-05" db="EMBL/GenBank/DDBJ databases">
        <title>Ceratocystis lukuohia genome.</title>
        <authorList>
            <person name="Harrington T.C."/>
            <person name="Kim K."/>
            <person name="Mayers C.G."/>
        </authorList>
    </citation>
    <scope>NUCLEOTIDE SEQUENCE [LARGE SCALE GENOMIC DNA]</scope>
    <source>
        <strain evidence="8 9">C4212</strain>
    </source>
</reference>
<comment type="subcellular location">
    <subcellularLocation>
        <location evidence="1">Nucleus</location>
    </subcellularLocation>
</comment>
<evidence type="ECO:0000313" key="9">
    <source>
        <dbReference type="Proteomes" id="UP001610728"/>
    </source>
</evidence>
<dbReference type="Gene3D" id="1.20.5.170">
    <property type="match status" value="1"/>
</dbReference>
<feature type="compositionally biased region" description="Polar residues" evidence="6">
    <location>
        <begin position="502"/>
        <end position="520"/>
    </location>
</feature>
<dbReference type="InterPro" id="IPR051027">
    <property type="entry name" value="bZIP_transcription_factors"/>
</dbReference>
<dbReference type="PROSITE" id="PS50217">
    <property type="entry name" value="BZIP"/>
    <property type="match status" value="1"/>
</dbReference>
<dbReference type="Pfam" id="PF11787">
    <property type="entry name" value="Aft1_HRR"/>
    <property type="match status" value="1"/>
</dbReference>
<dbReference type="Pfam" id="PF11786">
    <property type="entry name" value="Aft1_HRA"/>
    <property type="match status" value="1"/>
</dbReference>
<evidence type="ECO:0000256" key="6">
    <source>
        <dbReference type="SAM" id="MobiDB-lite"/>
    </source>
</evidence>
<gene>
    <name evidence="8" type="ORF">HOO65_080313</name>
</gene>
<dbReference type="SMART" id="SM00338">
    <property type="entry name" value="BRLZ"/>
    <property type="match status" value="1"/>
</dbReference>
<evidence type="ECO:0000256" key="2">
    <source>
        <dbReference type="ARBA" id="ARBA00023015"/>
    </source>
</evidence>
<dbReference type="SUPFAM" id="SSF57959">
    <property type="entry name" value="Leucine zipper domain"/>
    <property type="match status" value="1"/>
</dbReference>
<proteinExistence type="predicted"/>
<sequence length="520" mass="54318">MTSTIDSSSDSLNRRASDAIPIKQEGGRPINEALKNELNPFEKSFSGGGTAPTNGAQTPGAATKLPSVSALASPSAGLGNGSPFGWNNSLKSGPLSPALLTGPLANSGATDYFVERGFNESSLRTGLTPGPGGAGAAMFPPSPNTSALFSSFAAGASTPTTADFHRTALSAATKQREQQQKMHMAVTSEPRDANGATVAPSTDKGDMKPPASNLNNDPHANDAVNGLFMLAQGRNVPPSGSQFPMTSQSQPQSNSNMAMAHPPMTVSNTRPPATNAPAPNSGSAPQAAPASGPVSISQMAASAPAPSAPAIPVAPKPLPDAPQHTSPDLRNSKISMVGKGKRGPAPTKPGAVNGKRKNDSPPAPINKKTKNASSQASDDDDEEVGEDGKKMTDDEKRKNFLERNRIAALKCRQRKKQWLTELQSRVDSLTNENDDLNLQIGRLRTEMVNLKTLLLAHKDCPVTMEQVVRGQYPTDTSDNFNAQMNPYPAGGVPNGVQGQPRRMTTGQPILNGQNSGRGFQ</sequence>
<dbReference type="InterPro" id="IPR021755">
    <property type="entry name" value="TF_Aft1_HRA"/>
</dbReference>
<feature type="region of interest" description="Disordered" evidence="6">
    <location>
        <begin position="171"/>
        <end position="396"/>
    </location>
</feature>
<name>A0ABR4MAV3_9PEZI</name>
<keyword evidence="2" id="KW-0805">Transcription regulation</keyword>
<feature type="compositionally biased region" description="Basic and acidic residues" evidence="6">
    <location>
        <begin position="386"/>
        <end position="396"/>
    </location>
</feature>
<dbReference type="Proteomes" id="UP001610728">
    <property type="component" value="Unassembled WGS sequence"/>
</dbReference>
<feature type="region of interest" description="Disordered" evidence="6">
    <location>
        <begin position="1"/>
        <end position="102"/>
    </location>
</feature>